<dbReference type="EMBL" id="JBJIAA010000011">
    <property type="protein sequence ID" value="MFL0251653.1"/>
    <property type="molecule type" value="Genomic_DNA"/>
</dbReference>
<keyword evidence="1" id="KW-0808">Transferase</keyword>
<dbReference type="Gene3D" id="3.90.550.10">
    <property type="entry name" value="Spore Coat Polysaccharide Biosynthesis Protein SpsA, Chain A"/>
    <property type="match status" value="1"/>
</dbReference>
<sequence>MKVTCIVQARMGSERLPGKVLKPILGKPMIVNVLDRLKKSKYIDDIILATSISEKEEELVNTCKQYGYKVFRGSEGDVLERYKEAAEIYNKDEYGIIIRITGDCPLIDAVIVDNVVTSFICNNYDYIRLDVPETFIRGFDVEVFSKVALNEVYCDVHENCKGFSEEETNMYKEHVTLYMYKHPEKFKIGYVKGNEFYKKNYRLCVDTEDDFKLISKIYNNFKDEFVSSKAVIKFLDNNKEIASINSEVKQKEV</sequence>
<dbReference type="PANTHER" id="PTHR42866">
    <property type="entry name" value="3-DEOXY-MANNO-OCTULOSONATE CYTIDYLYLTRANSFERASE"/>
    <property type="match status" value="1"/>
</dbReference>
<organism evidence="1 2">
    <name type="scientific">Clostridium neuense</name>
    <dbReference type="NCBI Taxonomy" id="1728934"/>
    <lineage>
        <taxon>Bacteria</taxon>
        <taxon>Bacillati</taxon>
        <taxon>Bacillota</taxon>
        <taxon>Clostridia</taxon>
        <taxon>Eubacteriales</taxon>
        <taxon>Clostridiaceae</taxon>
        <taxon>Clostridium</taxon>
    </lineage>
</organism>
<reference evidence="1 2" key="1">
    <citation type="submission" date="2024-11" db="EMBL/GenBank/DDBJ databases">
        <authorList>
            <person name="Heng Y.C."/>
            <person name="Lim A.C.H."/>
            <person name="Lee J.K.Y."/>
            <person name="Kittelmann S."/>
        </authorList>
    </citation>
    <scope>NUCLEOTIDE SEQUENCE [LARGE SCALE GENOMIC DNA]</scope>
    <source>
        <strain evidence="1 2">WILCCON 0114</strain>
    </source>
</reference>
<evidence type="ECO:0000313" key="1">
    <source>
        <dbReference type="EMBL" id="MFL0251653.1"/>
    </source>
</evidence>
<comment type="caution">
    <text evidence="1">The sequence shown here is derived from an EMBL/GenBank/DDBJ whole genome shotgun (WGS) entry which is preliminary data.</text>
</comment>
<dbReference type="GO" id="GO:0016779">
    <property type="term" value="F:nucleotidyltransferase activity"/>
    <property type="evidence" value="ECO:0007669"/>
    <property type="project" value="UniProtKB-KW"/>
</dbReference>
<keyword evidence="2" id="KW-1185">Reference proteome</keyword>
<dbReference type="InterPro" id="IPR029044">
    <property type="entry name" value="Nucleotide-diphossugar_trans"/>
</dbReference>
<dbReference type="PANTHER" id="PTHR42866:SF1">
    <property type="entry name" value="SPORE COAT POLYSACCHARIDE BIOSYNTHESIS PROTEIN SPSF"/>
    <property type="match status" value="1"/>
</dbReference>
<dbReference type="SUPFAM" id="SSF53448">
    <property type="entry name" value="Nucleotide-diphospho-sugar transferases"/>
    <property type="match status" value="1"/>
</dbReference>
<accession>A0ABW8TGS0</accession>
<dbReference type="Pfam" id="PF02348">
    <property type="entry name" value="CTP_transf_3"/>
    <property type="match status" value="1"/>
</dbReference>
<dbReference type="RefSeq" id="WP_406788331.1">
    <property type="nucleotide sequence ID" value="NZ_JBJIAA010000011.1"/>
</dbReference>
<gene>
    <name evidence="1" type="ORF">ACJDT4_14615</name>
</gene>
<protein>
    <submittedName>
        <fullName evidence="1">Cytidylyltransferase domain-containing protein</fullName>
    </submittedName>
</protein>
<name>A0ABW8TGS0_9CLOT</name>
<proteinExistence type="predicted"/>
<evidence type="ECO:0000313" key="2">
    <source>
        <dbReference type="Proteomes" id="UP001623592"/>
    </source>
</evidence>
<keyword evidence="1" id="KW-0548">Nucleotidyltransferase</keyword>
<dbReference type="Proteomes" id="UP001623592">
    <property type="component" value="Unassembled WGS sequence"/>
</dbReference>
<dbReference type="CDD" id="cd02518">
    <property type="entry name" value="GT2_SpsF"/>
    <property type="match status" value="1"/>
</dbReference>
<dbReference type="InterPro" id="IPR003329">
    <property type="entry name" value="Cytidylyl_trans"/>
</dbReference>